<dbReference type="RefSeq" id="WP_154524578.1">
    <property type="nucleotide sequence ID" value="NZ_VULZ01000005.1"/>
</dbReference>
<dbReference type="AlphaFoldDB" id="A0A6L5X6K3"/>
<evidence type="ECO:0000259" key="1">
    <source>
        <dbReference type="Pfam" id="PF08241"/>
    </source>
</evidence>
<evidence type="ECO:0000313" key="3">
    <source>
        <dbReference type="Proteomes" id="UP000481852"/>
    </source>
</evidence>
<keyword evidence="2" id="KW-0489">Methyltransferase</keyword>
<protein>
    <submittedName>
        <fullName evidence="2">Class I SAM-dependent methyltransferase</fullName>
    </submittedName>
</protein>
<name>A0A6L5X6K3_9FIRM</name>
<feature type="domain" description="Methyltransferase type 11" evidence="1">
    <location>
        <begin position="93"/>
        <end position="192"/>
    </location>
</feature>
<dbReference type="GO" id="GO:0008757">
    <property type="term" value="F:S-adenosylmethionine-dependent methyltransferase activity"/>
    <property type="evidence" value="ECO:0007669"/>
    <property type="project" value="InterPro"/>
</dbReference>
<keyword evidence="2" id="KW-0808">Transferase</keyword>
<proteinExistence type="predicted"/>
<keyword evidence="3" id="KW-1185">Reference proteome</keyword>
<dbReference type="Gene3D" id="3.40.50.150">
    <property type="entry name" value="Vaccinia Virus protein VP39"/>
    <property type="match status" value="1"/>
</dbReference>
<dbReference type="Proteomes" id="UP000481852">
    <property type="component" value="Unassembled WGS sequence"/>
</dbReference>
<comment type="caution">
    <text evidence="2">The sequence shown here is derived from an EMBL/GenBank/DDBJ whole genome shotgun (WGS) entry which is preliminary data.</text>
</comment>
<dbReference type="GO" id="GO:0032259">
    <property type="term" value="P:methylation"/>
    <property type="evidence" value="ECO:0007669"/>
    <property type="project" value="UniProtKB-KW"/>
</dbReference>
<dbReference type="SUPFAM" id="SSF53335">
    <property type="entry name" value="S-adenosyl-L-methionine-dependent methyltransferases"/>
    <property type="match status" value="1"/>
</dbReference>
<dbReference type="CDD" id="cd02440">
    <property type="entry name" value="AdoMet_MTases"/>
    <property type="match status" value="1"/>
</dbReference>
<dbReference type="EMBL" id="VULZ01000005">
    <property type="protein sequence ID" value="MSS14596.1"/>
    <property type="molecule type" value="Genomic_DNA"/>
</dbReference>
<evidence type="ECO:0000313" key="2">
    <source>
        <dbReference type="EMBL" id="MSS14596.1"/>
    </source>
</evidence>
<sequence>MAELNLDYYRGSDQYSDGDVEDRILRDVRKLTAAGKAEDPDGQPDAQEMLYGVIDEAYRTGDETDGFAYLYHLSPVRENILSWYPFRKDASALEIGAGPGAVTGILCKKMASVTSVDLSKRRCMINYERHRSADNLKIMVGNLNEMKFPGLFDYVILNGVFEYAGSFTKEGQPYQTFLRRCAGFLKEDGVLLVAIENRLGLKYFAGAPEDHTGNYMEGLKGYRQGSGVRTFSRAEWLDLAADCGLRVRRFYYPSPDYKFPGEVFTDESLSAASYDRNRWNFDARRLELFPEREMAASLQKEGVLATFMNSFLVELSASERLETPEETGEGSEILYAKVNADRASCFQIQTVIRRNGDGQRVVSKEPLTDAAQAHLLRMHEYEKTQKTRTLLLEGRQYPVRMLCGEEKDGRFLYRYLEGENLGERVAQVAEAGDDAAVIRMTDALWSLLLQGEVEEDGAGKEGQDAFRRVFGEVPGAGEGRLLCPANIDLIFDNLILSGDTVWIIDGEWVFDFPVPAGFILWRAVNELYAGHESLEQVLPKQKLLGRYQITPAQAQTYWKWADFFEKQTVKANELARYARPEKKADLKDIHTFGQRARLTSTLYIDRGQGFSEKDVVRQEVSLKDGVYEAVFDIPHPEAVRDLRFDPIEGTCCVCALSSPDGQLRPVNAARARKKIPLEGGYTRVCEFLTTDPSYRLVCRGGVPERVRITGRMDLRSEDWALGRAGSLLGKYQRIFRL</sequence>
<reference evidence="2 3" key="1">
    <citation type="submission" date="2019-08" db="EMBL/GenBank/DDBJ databases">
        <title>In-depth cultivation of the pig gut microbiome towards novel bacterial diversity and tailored functional studies.</title>
        <authorList>
            <person name="Wylensek D."/>
            <person name="Hitch T.C.A."/>
            <person name="Clavel T."/>
        </authorList>
    </citation>
    <scope>NUCLEOTIDE SEQUENCE [LARGE SCALE GENOMIC DNA]</scope>
    <source>
        <strain evidence="2 3">Oil+RF-744-WCA-WT-11</strain>
    </source>
</reference>
<accession>A0A6L5X6K3</accession>
<gene>
    <name evidence="2" type="ORF">FYJ35_06005</name>
</gene>
<dbReference type="InterPro" id="IPR029063">
    <property type="entry name" value="SAM-dependent_MTases_sf"/>
</dbReference>
<dbReference type="Pfam" id="PF08241">
    <property type="entry name" value="Methyltransf_11"/>
    <property type="match status" value="1"/>
</dbReference>
<organism evidence="2 3">
    <name type="scientific">Porcincola intestinalis</name>
    <dbReference type="NCBI Taxonomy" id="2606632"/>
    <lineage>
        <taxon>Bacteria</taxon>
        <taxon>Bacillati</taxon>
        <taxon>Bacillota</taxon>
        <taxon>Clostridia</taxon>
        <taxon>Lachnospirales</taxon>
        <taxon>Lachnospiraceae</taxon>
        <taxon>Porcincola</taxon>
    </lineage>
</organism>
<dbReference type="InterPro" id="IPR013216">
    <property type="entry name" value="Methyltransf_11"/>
</dbReference>